<dbReference type="HOGENOM" id="CLU_987051_0_0_1"/>
<dbReference type="AlphaFoldDB" id="G8JUY6"/>
<evidence type="ECO:0000313" key="3">
    <source>
        <dbReference type="Proteomes" id="UP000006790"/>
    </source>
</evidence>
<proteinExistence type="predicted"/>
<accession>G8JUY6</accession>
<dbReference type="EMBL" id="CP002502">
    <property type="protein sequence ID" value="AET40465.1"/>
    <property type="molecule type" value="Genomic_DNA"/>
</dbReference>
<dbReference type="eggNOG" id="ENOG502S70J">
    <property type="taxonomic scope" value="Eukaryota"/>
</dbReference>
<evidence type="ECO:0000256" key="1">
    <source>
        <dbReference type="SAM" id="MobiDB-lite"/>
    </source>
</evidence>
<dbReference type="Pfam" id="PF03525">
    <property type="entry name" value="Meiotic_rec114"/>
    <property type="match status" value="1"/>
</dbReference>
<dbReference type="InParanoid" id="G8JUY6"/>
<dbReference type="GeneID" id="11468816"/>
<dbReference type="RefSeq" id="XP_003647282.1">
    <property type="nucleotide sequence ID" value="XM_003647234.1"/>
</dbReference>
<feature type="region of interest" description="Disordered" evidence="1">
    <location>
        <begin position="223"/>
        <end position="244"/>
    </location>
</feature>
<dbReference type="Proteomes" id="UP000006790">
    <property type="component" value="Chromosome 6"/>
</dbReference>
<gene>
    <name evidence="2" type="ordered locus">Ecym_6065</name>
</gene>
<dbReference type="GO" id="GO:0007131">
    <property type="term" value="P:reciprocal meiotic recombination"/>
    <property type="evidence" value="ECO:0007669"/>
    <property type="project" value="InterPro"/>
</dbReference>
<dbReference type="InterPro" id="IPR004354">
    <property type="entry name" value="Meiotic_Rec114"/>
</dbReference>
<dbReference type="PRINTS" id="PR01548">
    <property type="entry name" value="MEIOTICR114"/>
</dbReference>
<protein>
    <submittedName>
        <fullName evidence="2">Uncharacterized protein</fullName>
    </submittedName>
</protein>
<dbReference type="OMA" id="SISCKYL"/>
<dbReference type="STRING" id="931890.G8JUY6"/>
<organism evidence="2 3">
    <name type="scientific">Eremothecium cymbalariae (strain CBS 270.75 / DBVPG 7215 / KCTC 17166 / NRRL Y-17582)</name>
    <name type="common">Yeast</name>
    <dbReference type="NCBI Taxonomy" id="931890"/>
    <lineage>
        <taxon>Eukaryota</taxon>
        <taxon>Fungi</taxon>
        <taxon>Dikarya</taxon>
        <taxon>Ascomycota</taxon>
        <taxon>Saccharomycotina</taxon>
        <taxon>Saccharomycetes</taxon>
        <taxon>Saccharomycetales</taxon>
        <taxon>Saccharomycetaceae</taxon>
        <taxon>Eremothecium</taxon>
    </lineage>
</organism>
<reference evidence="3" key="1">
    <citation type="journal article" date="2012" name="G3 (Bethesda)">
        <title>Pichia sorbitophila, an interspecies yeast hybrid reveals early steps of genome resolution following polyploidization.</title>
        <authorList>
            <person name="Leh Louis V."/>
            <person name="Despons L."/>
            <person name="Friedrich A."/>
            <person name="Martin T."/>
            <person name="Durrens P."/>
            <person name="Casaregola S."/>
            <person name="Neuveglise C."/>
            <person name="Fairhead C."/>
            <person name="Marck C."/>
            <person name="Cruz J.A."/>
            <person name="Straub M.L."/>
            <person name="Kugler V."/>
            <person name="Sacerdot C."/>
            <person name="Uzunov Z."/>
            <person name="Thierry A."/>
            <person name="Weiss S."/>
            <person name="Bleykasten C."/>
            <person name="De Montigny J."/>
            <person name="Jacques N."/>
            <person name="Jung P."/>
            <person name="Lemaire M."/>
            <person name="Mallet S."/>
            <person name="Morel G."/>
            <person name="Richard G.F."/>
            <person name="Sarkar A."/>
            <person name="Savel G."/>
            <person name="Schacherer J."/>
            <person name="Seret M.L."/>
            <person name="Talla E."/>
            <person name="Samson G."/>
            <person name="Jubin C."/>
            <person name="Poulain J."/>
            <person name="Vacherie B."/>
            <person name="Barbe V."/>
            <person name="Pelletier E."/>
            <person name="Sherman D.J."/>
            <person name="Westhof E."/>
            <person name="Weissenbach J."/>
            <person name="Baret P.V."/>
            <person name="Wincker P."/>
            <person name="Gaillardin C."/>
            <person name="Dujon B."/>
            <person name="Souciet J.L."/>
        </authorList>
    </citation>
    <scope>NUCLEOTIDE SEQUENCE [LARGE SCALE GENOMIC DNA]</scope>
    <source>
        <strain evidence="3">CBS 270.75 / DBVPG 7215 / KCTC 17166 / NRRL Y-17582</strain>
    </source>
</reference>
<evidence type="ECO:0000313" key="2">
    <source>
        <dbReference type="EMBL" id="AET40465.1"/>
    </source>
</evidence>
<dbReference type="KEGG" id="erc:Ecym_6065"/>
<dbReference type="OrthoDB" id="4036344at2759"/>
<keyword evidence="3" id="KW-1185">Reference proteome</keyword>
<sequence>MNEFVIPIRKYSQYSFWEPAPQGFNSPKAPIMVEKWKHFPMRDNLVFKIANKSNGLLSITVNWNNLQVLEEVTTPLKGDVVQFSFKAPSISCKYLYIEGSQTFIRRFQIGFITGNEFLQTKEVLSKLGFVMRNAMSTRQNTAAIKTPVMFGGSSTQNNRAFDFSCANQSAPYSQLETLNWTAQCSQNLGWNLADPLILSQSTPLPTNKSHILNINCMESTTHSTDREDNFSSLNNGLHKETNPSTITLSNTKSIEDIDEEFITQMLQDKEFMRWVCVLKLKL</sequence>
<name>G8JUY6_ERECY</name>